<dbReference type="PANTHER" id="PTHR37691:SF1">
    <property type="entry name" value="BLR3518 PROTEIN"/>
    <property type="match status" value="1"/>
</dbReference>
<evidence type="ECO:0000313" key="1">
    <source>
        <dbReference type="EMBL" id="NYD74932.1"/>
    </source>
</evidence>
<keyword evidence="2" id="KW-1185">Reference proteome</keyword>
<reference evidence="1 2" key="1">
    <citation type="submission" date="2020-07" db="EMBL/GenBank/DDBJ databases">
        <title>Sequencing the genomes of 1000 actinobacteria strains.</title>
        <authorList>
            <person name="Klenk H.-P."/>
        </authorList>
    </citation>
    <scope>NUCLEOTIDE SEQUENCE [LARGE SCALE GENOMIC DNA]</scope>
    <source>
        <strain evidence="1 2">DSM 23871</strain>
    </source>
</reference>
<dbReference type="EMBL" id="JACCBJ010000001">
    <property type="protein sequence ID" value="NYD74932.1"/>
    <property type="molecule type" value="Genomic_DNA"/>
</dbReference>
<evidence type="ECO:0000313" key="2">
    <source>
        <dbReference type="Proteomes" id="UP000589620"/>
    </source>
</evidence>
<dbReference type="AlphaFoldDB" id="A0A852T281"/>
<dbReference type="Gene3D" id="3.40.1260.10">
    <property type="entry name" value="DsrEFH-like"/>
    <property type="match status" value="1"/>
</dbReference>
<protein>
    <recommendedName>
        <fullName evidence="3">DsrE family protein</fullName>
    </recommendedName>
</protein>
<dbReference type="Proteomes" id="UP000589620">
    <property type="component" value="Unassembled WGS sequence"/>
</dbReference>
<dbReference type="SUPFAM" id="SSF75169">
    <property type="entry name" value="DsrEFH-like"/>
    <property type="match status" value="1"/>
</dbReference>
<name>A0A852T281_9MICO</name>
<accession>A0A852T281</accession>
<proteinExistence type="predicted"/>
<comment type="caution">
    <text evidence="1">The sequence shown here is derived from an EMBL/GenBank/DDBJ whole genome shotgun (WGS) entry which is preliminary data.</text>
</comment>
<dbReference type="RefSeq" id="WP_179456987.1">
    <property type="nucleotide sequence ID" value="NZ_BAAAPX010000001.1"/>
</dbReference>
<sequence length="121" mass="12960">MNDVPGATSSSGVVVHLNDSDPAKHAAVLRNVSNLIDALEPETKIELVVHGPAISLLLPGSPHSETVRALQHRGLAVDACQNTLRGEHILPDRLIPDTVVVPSGIAHLVIRQREGWAYLHP</sequence>
<organism evidence="1 2">
    <name type="scientific">Leifsonia soli</name>
    <dbReference type="NCBI Taxonomy" id="582665"/>
    <lineage>
        <taxon>Bacteria</taxon>
        <taxon>Bacillati</taxon>
        <taxon>Actinomycetota</taxon>
        <taxon>Actinomycetes</taxon>
        <taxon>Micrococcales</taxon>
        <taxon>Microbacteriaceae</taxon>
        <taxon>Leifsonia</taxon>
    </lineage>
</organism>
<evidence type="ECO:0008006" key="3">
    <source>
        <dbReference type="Google" id="ProtNLM"/>
    </source>
</evidence>
<dbReference type="PANTHER" id="PTHR37691">
    <property type="entry name" value="BLR3518 PROTEIN"/>
    <property type="match status" value="1"/>
</dbReference>
<gene>
    <name evidence="1" type="ORF">BJ963_002451</name>
</gene>
<dbReference type="InterPro" id="IPR027396">
    <property type="entry name" value="DsrEFH-like"/>
</dbReference>